<dbReference type="PANTHER" id="PTHR47751">
    <property type="entry name" value="SUPERFAMILY HYDROLASE, PUTATIVE (AFU_ORTHOLOGUE AFUA_2G16580)-RELATED"/>
    <property type="match status" value="1"/>
</dbReference>
<dbReference type="InterPro" id="IPR051411">
    <property type="entry name" value="Polyketide_trans_af380"/>
</dbReference>
<dbReference type="AlphaFoldDB" id="A0A0X8JIN1"/>
<evidence type="ECO:0000259" key="1">
    <source>
        <dbReference type="Pfam" id="PF12146"/>
    </source>
</evidence>
<dbReference type="PANTHER" id="PTHR47751:SF1">
    <property type="entry name" value="SUPERFAMILY HYDROLASE, PUTATIVE (AFU_ORTHOLOGUE AFUA_2G16580)-RELATED"/>
    <property type="match status" value="1"/>
</dbReference>
<organism evidence="2 3">
    <name type="scientific">Desulfovibrio fairfieldensis</name>
    <dbReference type="NCBI Taxonomy" id="44742"/>
    <lineage>
        <taxon>Bacteria</taxon>
        <taxon>Pseudomonadati</taxon>
        <taxon>Thermodesulfobacteriota</taxon>
        <taxon>Desulfovibrionia</taxon>
        <taxon>Desulfovibrionales</taxon>
        <taxon>Desulfovibrionaceae</taxon>
        <taxon>Desulfovibrio</taxon>
    </lineage>
</organism>
<dbReference type="KEGG" id="dfi:AXF13_04945"/>
<evidence type="ECO:0000313" key="3">
    <source>
        <dbReference type="Proteomes" id="UP000069241"/>
    </source>
</evidence>
<dbReference type="InterPro" id="IPR029058">
    <property type="entry name" value="AB_hydrolase_fold"/>
</dbReference>
<dbReference type="STRING" id="44742.AXF13_04945"/>
<keyword evidence="3" id="KW-1185">Reference proteome</keyword>
<protein>
    <recommendedName>
        <fullName evidence="1">Serine aminopeptidase S33 domain-containing protein</fullName>
    </recommendedName>
</protein>
<dbReference type="Gene3D" id="1.10.10.800">
    <property type="match status" value="1"/>
</dbReference>
<gene>
    <name evidence="2" type="ORF">AXF13_04945</name>
</gene>
<proteinExistence type="predicted"/>
<dbReference type="RefSeq" id="WP_062251884.1">
    <property type="nucleotide sequence ID" value="NZ_CP014229.1"/>
</dbReference>
<name>A0A0X8JIN1_9BACT</name>
<reference evidence="3" key="1">
    <citation type="submission" date="2016-02" db="EMBL/GenBank/DDBJ databases">
        <authorList>
            <person name="Holder M.E."/>
            <person name="Ajami N.J."/>
            <person name="Petrosino J.F."/>
        </authorList>
    </citation>
    <scope>NUCLEOTIDE SEQUENCE [LARGE SCALE GENOMIC DNA]</scope>
    <source>
        <strain evidence="3">CCUG 45958</strain>
    </source>
</reference>
<accession>A0A0X8JIN1</accession>
<evidence type="ECO:0000313" key="2">
    <source>
        <dbReference type="EMBL" id="AMD89513.1"/>
    </source>
</evidence>
<dbReference type="Proteomes" id="UP000069241">
    <property type="component" value="Chromosome"/>
</dbReference>
<dbReference type="Gene3D" id="3.40.50.1820">
    <property type="entry name" value="alpha/beta hydrolase"/>
    <property type="match status" value="1"/>
</dbReference>
<sequence>MQQPIQIPRNGIELAGVLYAPENFDETKQYPAIVVVHPGGGVKEQTAGLYAGKLAEAGFVTIAYDASHQGESGGEPRYLESPSARVADISYVIDYFNNLHYVDNNRISALGICAGGGYVDNAAQIDKRIKAVANVSGIDIGWLFRDAFGEDPFPTILATLEQVAQGRTAEAQGAELIVANYVPNTAEEAAAAPLAYAREAYDYYRTPRAMCPTAPNKLLVRSFPEVLSYDALRFVDKLLTQPLLLIVGEQSDTAYQAESIFERAASSKKELVRIAGATHVSLYDKDADNAAEKLVVFFKENL</sequence>
<dbReference type="Pfam" id="PF12146">
    <property type="entry name" value="Hydrolase_4"/>
    <property type="match status" value="1"/>
</dbReference>
<dbReference type="InterPro" id="IPR022742">
    <property type="entry name" value="Hydrolase_4"/>
</dbReference>
<dbReference type="EMBL" id="CP014229">
    <property type="protein sequence ID" value="AMD89513.1"/>
    <property type="molecule type" value="Genomic_DNA"/>
</dbReference>
<dbReference type="SUPFAM" id="SSF53474">
    <property type="entry name" value="alpha/beta-Hydrolases"/>
    <property type="match status" value="1"/>
</dbReference>
<feature type="domain" description="Serine aminopeptidase S33" evidence="1">
    <location>
        <begin position="32"/>
        <end position="286"/>
    </location>
</feature>